<proteinExistence type="predicted"/>
<protein>
    <submittedName>
        <fullName evidence="2">ABC transporter substrate-binding protein</fullName>
    </submittedName>
</protein>
<sequence length="295" mass="33109">MSKGFRIVSLCPSNTELVFALGLGEYLVGIDNYSDYPADKLRHLPRLGPDLHIDVGLVEQLAPDLVLSSLSVPGMERVVEGIQSAGLRQIVCNARNLSGVYEELQVIADGVPDSILDRMAVTRVVQGLQARVSRIQEWTQVHPTGLRIYWEWWAKPVFSPAQDNWLTEITRLAGAENIFAHAPGQQVKDDGTRVCECQPDMMFAVWTGITQDKVPLAKILNRADSWQQTPAFQNRQIYVLSEGLYCRPGPRLVDGLEQLVSLLHPHFAQEQQLQPPHRYAPIRRISGEWMGGRQP</sequence>
<evidence type="ECO:0000259" key="1">
    <source>
        <dbReference type="PROSITE" id="PS50983"/>
    </source>
</evidence>
<dbReference type="SUPFAM" id="SSF53807">
    <property type="entry name" value="Helical backbone' metal receptor"/>
    <property type="match status" value="1"/>
</dbReference>
<dbReference type="RefSeq" id="WP_275474797.1">
    <property type="nucleotide sequence ID" value="NZ_CP162940.1"/>
</dbReference>
<dbReference type="Pfam" id="PF01497">
    <property type="entry name" value="Peripla_BP_2"/>
    <property type="match status" value="1"/>
</dbReference>
<dbReference type="PANTHER" id="PTHR42860">
    <property type="entry name" value="VITAMIN B12-BINDING PROTEIN"/>
    <property type="match status" value="1"/>
</dbReference>
<dbReference type="PROSITE" id="PS50983">
    <property type="entry name" value="FE_B12_PBP"/>
    <property type="match status" value="1"/>
</dbReference>
<organism evidence="2 3">
    <name type="scientific">Alicyclobacillus fastidiosus</name>
    <dbReference type="NCBI Taxonomy" id="392011"/>
    <lineage>
        <taxon>Bacteria</taxon>
        <taxon>Bacillati</taxon>
        <taxon>Bacillota</taxon>
        <taxon>Bacilli</taxon>
        <taxon>Bacillales</taxon>
        <taxon>Alicyclobacillaceae</taxon>
        <taxon>Alicyclobacillus</taxon>
    </lineage>
</organism>
<dbReference type="Proteomes" id="UP001579974">
    <property type="component" value="Unassembled WGS sequence"/>
</dbReference>
<comment type="caution">
    <text evidence="2">The sequence shown here is derived from an EMBL/GenBank/DDBJ whole genome shotgun (WGS) entry which is preliminary data.</text>
</comment>
<accession>A0ABV5AE75</accession>
<reference evidence="2 3" key="1">
    <citation type="journal article" date="2024" name="Int. J. Mol. Sci.">
        <title>Exploration of Alicyclobacillus spp. Genome in Search of Antibiotic Resistance.</title>
        <authorList>
            <person name="Bucka-Kolendo J."/>
            <person name="Kiousi D.E."/>
            <person name="Dekowska A."/>
            <person name="Mikolajczuk-Szczyrba A."/>
            <person name="Karadedos D.M."/>
            <person name="Michael P."/>
            <person name="Galanis A."/>
            <person name="Sokolowska B."/>
        </authorList>
    </citation>
    <scope>NUCLEOTIDE SEQUENCE [LARGE SCALE GENOMIC DNA]</scope>
    <source>
        <strain evidence="2 3">KKP 3000</strain>
    </source>
</reference>
<dbReference type="InterPro" id="IPR051030">
    <property type="entry name" value="Vitamin_B12-ABC_binding"/>
</dbReference>
<evidence type="ECO:0000313" key="2">
    <source>
        <dbReference type="EMBL" id="MFB5190582.1"/>
    </source>
</evidence>
<dbReference type="InterPro" id="IPR002491">
    <property type="entry name" value="ABC_transptr_periplasmic_BD"/>
</dbReference>
<keyword evidence="3" id="KW-1185">Reference proteome</keyword>
<dbReference type="PANTHER" id="PTHR42860:SF2">
    <property type="entry name" value="BLL4160 PROTEIN"/>
    <property type="match status" value="1"/>
</dbReference>
<evidence type="ECO:0000313" key="3">
    <source>
        <dbReference type="Proteomes" id="UP001579974"/>
    </source>
</evidence>
<feature type="domain" description="Fe/B12 periplasmic-binding" evidence="1">
    <location>
        <begin position="6"/>
        <end position="267"/>
    </location>
</feature>
<dbReference type="Gene3D" id="3.40.50.1980">
    <property type="entry name" value="Nitrogenase molybdenum iron protein domain"/>
    <property type="match status" value="2"/>
</dbReference>
<gene>
    <name evidence="2" type="ORF">KKP3000_004053</name>
</gene>
<dbReference type="EMBL" id="JBDXSU010000006">
    <property type="protein sequence ID" value="MFB5190582.1"/>
    <property type="molecule type" value="Genomic_DNA"/>
</dbReference>
<name>A0ABV5AE75_9BACL</name>